<reference evidence="9" key="1">
    <citation type="submission" date="2017-09" db="EMBL/GenBank/DDBJ databases">
        <title>Depth-based differentiation of microbial function through sediment-hosted aquifers and enrichment of novel symbionts in the deep terrestrial subsurface.</title>
        <authorList>
            <person name="Probst A.J."/>
            <person name="Ladd B."/>
            <person name="Jarett J.K."/>
            <person name="Geller-Mcgrath D.E."/>
            <person name="Sieber C.M.K."/>
            <person name="Emerson J.B."/>
            <person name="Anantharaman K."/>
            <person name="Thomas B.C."/>
            <person name="Malmstrom R."/>
            <person name="Stieglmeier M."/>
            <person name="Klingl A."/>
            <person name="Woyke T."/>
            <person name="Ryan C.M."/>
            <person name="Banfield J.F."/>
        </authorList>
    </citation>
    <scope>NUCLEOTIDE SEQUENCE [LARGE SCALE GENOMIC DNA]</scope>
</reference>
<proteinExistence type="inferred from homology"/>
<protein>
    <recommendedName>
        <fullName evidence="7">Endolytic murein transglycosylase</fullName>
        <ecNumber evidence="7">4.2.2.29</ecNumber>
    </recommendedName>
    <alternativeName>
        <fullName evidence="7">Peptidoglycan lytic transglycosylase</fullName>
    </alternativeName>
    <alternativeName>
        <fullName evidence="7">Peptidoglycan polymerization terminase</fullName>
    </alternativeName>
</protein>
<comment type="catalytic activity">
    <reaction evidence="7">
        <text>a peptidoglycan chain = a peptidoglycan chain with N-acetyl-1,6-anhydromuramyl-[peptide] at the reducing end + a peptidoglycan chain with N-acetylglucosamine at the non-reducing end.</text>
        <dbReference type="EC" id="4.2.2.29"/>
    </reaction>
</comment>
<keyword evidence="6 7" id="KW-0961">Cell wall biogenesis/degradation</keyword>
<organism evidence="8 9">
    <name type="scientific">Candidatus Kerfeldbacteria bacterium CG08_land_8_20_14_0_20_42_7</name>
    <dbReference type="NCBI Taxonomy" id="2014245"/>
    <lineage>
        <taxon>Bacteria</taxon>
        <taxon>Candidatus Kerfeldiibacteriota</taxon>
    </lineage>
</organism>
<dbReference type="GO" id="GO:0008932">
    <property type="term" value="F:lytic endotransglycosylase activity"/>
    <property type="evidence" value="ECO:0007669"/>
    <property type="project" value="UniProtKB-UniRule"/>
</dbReference>
<dbReference type="InterPro" id="IPR003770">
    <property type="entry name" value="MLTG-like"/>
</dbReference>
<feature type="site" description="Important for catalytic activity" evidence="7">
    <location>
        <position position="231"/>
    </location>
</feature>
<comment type="similarity">
    <text evidence="7">Belongs to the transglycosylase MltG family.</text>
</comment>
<feature type="transmembrane region" description="Helical" evidence="7">
    <location>
        <begin position="9"/>
        <end position="29"/>
    </location>
</feature>
<dbReference type="CDD" id="cd08010">
    <property type="entry name" value="MltG_like"/>
    <property type="match status" value="1"/>
</dbReference>
<dbReference type="GO" id="GO:0071555">
    <property type="term" value="P:cell wall organization"/>
    <property type="evidence" value="ECO:0007669"/>
    <property type="project" value="UniProtKB-KW"/>
</dbReference>
<evidence type="ECO:0000256" key="6">
    <source>
        <dbReference type="ARBA" id="ARBA00023316"/>
    </source>
</evidence>
<comment type="caution">
    <text evidence="8">The sequence shown here is derived from an EMBL/GenBank/DDBJ whole genome shotgun (WGS) entry which is preliminary data.</text>
</comment>
<keyword evidence="2 7" id="KW-0812">Transmembrane</keyword>
<dbReference type="HAMAP" id="MF_02065">
    <property type="entry name" value="MltG"/>
    <property type="match status" value="1"/>
</dbReference>
<comment type="function">
    <text evidence="7">Functions as a peptidoglycan terminase that cleaves nascent peptidoglycan strands endolytically to terminate their elongation.</text>
</comment>
<keyword evidence="5 7" id="KW-0456">Lyase</keyword>
<evidence type="ECO:0000313" key="8">
    <source>
        <dbReference type="EMBL" id="PIS41406.1"/>
    </source>
</evidence>
<dbReference type="Gene3D" id="3.30.160.60">
    <property type="entry name" value="Classic Zinc Finger"/>
    <property type="match status" value="1"/>
</dbReference>
<comment type="subcellular location">
    <subcellularLocation>
        <location evidence="7">Cell membrane</location>
        <topology evidence="7">Single-pass membrane protein</topology>
    </subcellularLocation>
</comment>
<evidence type="ECO:0000256" key="3">
    <source>
        <dbReference type="ARBA" id="ARBA00022989"/>
    </source>
</evidence>
<sequence length="350" mass="38913">MSKSVLTKTILWSLVAILIFGFIAVFWVFSSLSQEITRSSQVRFSIEQGWGVQRIAQELQNNGIITSKTFFVFASKLDGSGSSLKAGDYIIPASVSPNALVKLFASGYASDEITVRIKEEETITEIANDIEDQTDISADNFLEAATVTDSRELFPDVTFPVLSDKPTTQGLEGYIYPDTYSIFSYAKASDVIFKALTNLESKLTQEDRAAIASQGKTIFQILTLASIVEREEPSQDERSTVAGVFWNRLAIGMALQSDATINYILDTLGTERNAQPRTEQLKIESLYNTYLNAGLPPGPISNPTIKSIRATIYYTESDYYYFLHPQDGTHTTIYSKTLDEHNANKAKYLD</sequence>
<keyword evidence="3 7" id="KW-1133">Transmembrane helix</keyword>
<name>A0A2H0YSK0_9BACT</name>
<evidence type="ECO:0000256" key="4">
    <source>
        <dbReference type="ARBA" id="ARBA00023136"/>
    </source>
</evidence>
<dbReference type="PANTHER" id="PTHR30518:SF2">
    <property type="entry name" value="ENDOLYTIC MUREIN TRANSGLYCOSYLASE"/>
    <property type="match status" value="1"/>
</dbReference>
<dbReference type="EC" id="4.2.2.29" evidence="7"/>
<gene>
    <name evidence="7" type="primary">mltG</name>
    <name evidence="8" type="ORF">COT25_03255</name>
</gene>
<evidence type="ECO:0000256" key="7">
    <source>
        <dbReference type="HAMAP-Rule" id="MF_02065"/>
    </source>
</evidence>
<keyword evidence="4 7" id="KW-0472">Membrane</keyword>
<dbReference type="Proteomes" id="UP000228711">
    <property type="component" value="Unassembled WGS sequence"/>
</dbReference>
<evidence type="ECO:0000256" key="5">
    <source>
        <dbReference type="ARBA" id="ARBA00023239"/>
    </source>
</evidence>
<accession>A0A2H0YSK0</accession>
<dbReference type="EMBL" id="PEXV01000111">
    <property type="protein sequence ID" value="PIS41406.1"/>
    <property type="molecule type" value="Genomic_DNA"/>
</dbReference>
<dbReference type="NCBIfam" id="TIGR00247">
    <property type="entry name" value="endolytic transglycosylase MltG"/>
    <property type="match status" value="1"/>
</dbReference>
<evidence type="ECO:0000313" key="9">
    <source>
        <dbReference type="Proteomes" id="UP000228711"/>
    </source>
</evidence>
<dbReference type="GO" id="GO:0009252">
    <property type="term" value="P:peptidoglycan biosynthetic process"/>
    <property type="evidence" value="ECO:0007669"/>
    <property type="project" value="UniProtKB-UniRule"/>
</dbReference>
<evidence type="ECO:0000256" key="1">
    <source>
        <dbReference type="ARBA" id="ARBA00022475"/>
    </source>
</evidence>
<dbReference type="GO" id="GO:0005886">
    <property type="term" value="C:plasma membrane"/>
    <property type="evidence" value="ECO:0007669"/>
    <property type="project" value="UniProtKB-SubCell"/>
</dbReference>
<dbReference type="Pfam" id="PF02618">
    <property type="entry name" value="YceG"/>
    <property type="match status" value="1"/>
</dbReference>
<keyword evidence="1 7" id="KW-1003">Cell membrane</keyword>
<dbReference type="PANTHER" id="PTHR30518">
    <property type="entry name" value="ENDOLYTIC MUREIN TRANSGLYCOSYLASE"/>
    <property type="match status" value="1"/>
</dbReference>
<dbReference type="AlphaFoldDB" id="A0A2H0YSK0"/>
<dbReference type="Gene3D" id="3.30.1490.480">
    <property type="entry name" value="Endolytic murein transglycosylase"/>
    <property type="match status" value="1"/>
</dbReference>
<evidence type="ECO:0000256" key="2">
    <source>
        <dbReference type="ARBA" id="ARBA00022692"/>
    </source>
</evidence>